<dbReference type="AlphaFoldDB" id="A0A3S0V7K9"/>
<name>A0A3S0V7K9_9PROT</name>
<dbReference type="Proteomes" id="UP000280346">
    <property type="component" value="Unassembled WGS sequence"/>
</dbReference>
<evidence type="ECO:0000313" key="3">
    <source>
        <dbReference type="Proteomes" id="UP000280346"/>
    </source>
</evidence>
<evidence type="ECO:0000256" key="1">
    <source>
        <dbReference type="SAM" id="MobiDB-lite"/>
    </source>
</evidence>
<comment type="caution">
    <text evidence="2">The sequence shown here is derived from an EMBL/GenBank/DDBJ whole genome shotgun (WGS) entry which is preliminary data.</text>
</comment>
<organism evidence="2 3">
    <name type="scientific">Azospirillum doebereinerae</name>
    <dbReference type="NCBI Taxonomy" id="92933"/>
    <lineage>
        <taxon>Bacteria</taxon>
        <taxon>Pseudomonadati</taxon>
        <taxon>Pseudomonadota</taxon>
        <taxon>Alphaproteobacteria</taxon>
        <taxon>Rhodospirillales</taxon>
        <taxon>Azospirillaceae</taxon>
        <taxon>Azospirillum</taxon>
    </lineage>
</organism>
<accession>A0A3S0V7K9</accession>
<dbReference type="RefSeq" id="WP_126996927.1">
    <property type="nucleotide sequence ID" value="NZ_JBNPXW010000004.1"/>
</dbReference>
<feature type="compositionally biased region" description="Low complexity" evidence="1">
    <location>
        <begin position="929"/>
        <end position="943"/>
    </location>
</feature>
<evidence type="ECO:0000313" key="2">
    <source>
        <dbReference type="EMBL" id="RUQ73788.1"/>
    </source>
</evidence>
<protein>
    <submittedName>
        <fullName evidence="2">Uncharacterized protein</fullName>
    </submittedName>
</protein>
<proteinExistence type="predicted"/>
<reference evidence="2 3" key="1">
    <citation type="submission" date="2018-12" db="EMBL/GenBank/DDBJ databases">
        <authorList>
            <person name="Yang Y."/>
        </authorList>
    </citation>
    <scope>NUCLEOTIDE SEQUENCE [LARGE SCALE GENOMIC DNA]</scope>
    <source>
        <strain evidence="2 3">GSF71</strain>
    </source>
</reference>
<gene>
    <name evidence="2" type="ORF">EJ913_09025</name>
</gene>
<feature type="region of interest" description="Disordered" evidence="1">
    <location>
        <begin position="929"/>
        <end position="967"/>
    </location>
</feature>
<keyword evidence="3" id="KW-1185">Reference proteome</keyword>
<dbReference type="EMBL" id="RZIJ01000005">
    <property type="protein sequence ID" value="RUQ73788.1"/>
    <property type="molecule type" value="Genomic_DNA"/>
</dbReference>
<dbReference type="OrthoDB" id="6782387at2"/>
<sequence length="967" mass="106515">MAEAFSVYNYEHNTVASVIAETTGLSLPTILGTAQFLFMMKRLEDVGAHTLVVERNYVDRDYLSDYTHFHARSFQPYDRFCTRLHFFHRPLAPSFFQSIVTGLTTDAASIDGLRDSYLGFMIVRPLPGKFIGRTCLKTPIDEDWTTPLLQSYSARLFGINLSVGGTVAFQEQDSIVAACATCAVWFALNAHGDHHLIPSPGNITRRAAPDQGGAQRMFPNRGLDMDMIVRALKREQYEVVVQDFRPLPGDTALGEGDGICEAKRTIYAYLRGGVAAPIMGVYLCEDVAGGEEDGEAAGFARHAITVLGYRFDESRGGLPPADASGGLRMRADAITHFLVHDDRVGPFCAMAIRKKPGRVRIHGTPITTSAVLSYALEEFKGTKLNVGGHDPDTTVQVPGLVALATYHKIRVQLKDVIPYIEELGRYLFASGAEPIESLTPFFGVSGEHLVWDVYVADSTAVKSAVRDALTACDRFADRSDAQVRGNLSAEALRVMTAGWPRYVWRATAYGRETGKPLVDLVIDATDTIQVRSLLTPVFYDTTVLLTFKELLVPKEDISDPWWTYSRVSDLIDGLARHFLPPRMIPVIDADERYGHPHPPRWLKPHEMHSHMVYNQQNLPWTKERCFVLADQPDADAEPAGGMTPLSKRLKGFLDELRAENRVAIWLIDEYCNLVIGEDAPSDQDDAASPKLGHPTLIGGARARISGELRPPEGDGDAWVLTNASGRYSKLRLDRDRLMLEEAQKLVEKRCGSLLKAAFPIKADWREQHGSERIRTSRDAEIEIRDLLGDQRYDDHDRMNIVREWADIFVHGQSAPAAAASSVAMTSGLAALASAEREGPARALFLHMIDRLLHHWPGQAVEAQSLCPLIKDWIGRNGAGLSADGRCALASLCVALHNAGNGMAGELEIISDWTEELPNVLLTAIRNARRSAAPSTAPSPTAAPEQPARKRRFKFSAPRAGKVDGPAG</sequence>